<feature type="region of interest" description="Disordered" evidence="1">
    <location>
        <begin position="32"/>
        <end position="75"/>
    </location>
</feature>
<feature type="compositionally biased region" description="Basic and acidic residues" evidence="1">
    <location>
        <begin position="58"/>
        <end position="67"/>
    </location>
</feature>
<dbReference type="HOGENOM" id="CLU_2665755_0_0_11"/>
<dbReference type="STRING" id="656024.FsymDg_2970"/>
<reference evidence="2 3" key="1">
    <citation type="submission" date="2011-05" db="EMBL/GenBank/DDBJ databases">
        <title>Complete sequence of chromosome of Frankia symbiont of Datisca glomerata.</title>
        <authorList>
            <consortium name="US DOE Joint Genome Institute"/>
            <person name="Lucas S."/>
            <person name="Han J."/>
            <person name="Lapidus A."/>
            <person name="Cheng J.-F."/>
            <person name="Goodwin L."/>
            <person name="Pitluck S."/>
            <person name="Peters L."/>
            <person name="Mikhailova N."/>
            <person name="Chertkov O."/>
            <person name="Teshima H."/>
            <person name="Han C."/>
            <person name="Tapia R."/>
            <person name="Land M."/>
            <person name="Hauser L."/>
            <person name="Kyrpides N."/>
            <person name="Ivanova N."/>
            <person name="Pagani I."/>
            <person name="Berry A."/>
            <person name="Pawlowski K."/>
            <person name="Persson T."/>
            <person name="Vanden Heuvel B."/>
            <person name="Benson D."/>
            <person name="Woyke T."/>
        </authorList>
    </citation>
    <scope>NUCLEOTIDE SEQUENCE [LARGE SCALE GENOMIC DNA]</scope>
    <source>
        <strain evidence="3">4085684</strain>
    </source>
</reference>
<name>F8AWR2_9ACTN</name>
<organism evidence="2 3">
    <name type="scientific">Candidatus Protofrankia datiscae</name>
    <dbReference type="NCBI Taxonomy" id="2716812"/>
    <lineage>
        <taxon>Bacteria</taxon>
        <taxon>Bacillati</taxon>
        <taxon>Actinomycetota</taxon>
        <taxon>Actinomycetes</taxon>
        <taxon>Frankiales</taxon>
        <taxon>Frankiaceae</taxon>
        <taxon>Protofrankia</taxon>
    </lineage>
</organism>
<dbReference type="KEGG" id="fsy:FsymDg_2970"/>
<gene>
    <name evidence="2" type="ordered locus">FsymDg_2970</name>
</gene>
<evidence type="ECO:0000313" key="3">
    <source>
        <dbReference type="Proteomes" id="UP000001549"/>
    </source>
</evidence>
<dbReference type="AlphaFoldDB" id="F8AWR2"/>
<keyword evidence="3" id="KW-1185">Reference proteome</keyword>
<dbReference type="Proteomes" id="UP000001549">
    <property type="component" value="Chromosome"/>
</dbReference>
<sequence>MAHGGPGSVSRRTPRAADLRFGHLADATGTVGVRVPRPSGRQAALPSATGVAAGVTRSRTDARRRSLESCGMSTE</sequence>
<proteinExistence type="predicted"/>
<protein>
    <submittedName>
        <fullName evidence="2">Uncharacterized protein</fullName>
    </submittedName>
</protein>
<dbReference type="EMBL" id="CP002801">
    <property type="protein sequence ID" value="AEH10287.1"/>
    <property type="molecule type" value="Genomic_DNA"/>
</dbReference>
<accession>F8AWR2</accession>
<evidence type="ECO:0000256" key="1">
    <source>
        <dbReference type="SAM" id="MobiDB-lite"/>
    </source>
</evidence>
<evidence type="ECO:0000313" key="2">
    <source>
        <dbReference type="EMBL" id="AEH10287.1"/>
    </source>
</evidence>